<dbReference type="SUPFAM" id="SSF46894">
    <property type="entry name" value="C-terminal effector domain of the bipartite response regulators"/>
    <property type="match status" value="1"/>
</dbReference>
<feature type="domain" description="HTH luxR-type" evidence="5">
    <location>
        <begin position="34"/>
        <end position="99"/>
    </location>
</feature>
<dbReference type="GO" id="GO:0006355">
    <property type="term" value="P:regulation of DNA-templated transcription"/>
    <property type="evidence" value="ECO:0007669"/>
    <property type="project" value="InterPro"/>
</dbReference>
<evidence type="ECO:0000259" key="5">
    <source>
        <dbReference type="PROSITE" id="PS50043"/>
    </source>
</evidence>
<protein>
    <submittedName>
        <fullName evidence="6">LuxR C-terminal-related transcriptional regulator</fullName>
    </submittedName>
</protein>
<reference evidence="6" key="1">
    <citation type="submission" date="2021-12" db="EMBL/GenBank/DDBJ databases">
        <authorList>
            <person name="Lee J.-H."/>
            <person name="Kim S.-B."/>
        </authorList>
    </citation>
    <scope>NUCLEOTIDE SEQUENCE</scope>
    <source>
        <strain evidence="6">NR30</strain>
    </source>
</reference>
<organism evidence="6 7">
    <name type="scientific">Streptomyces guryensis</name>
    <dbReference type="NCBI Taxonomy" id="2886947"/>
    <lineage>
        <taxon>Bacteria</taxon>
        <taxon>Bacillati</taxon>
        <taxon>Actinomycetota</taxon>
        <taxon>Actinomycetes</taxon>
        <taxon>Kitasatosporales</taxon>
        <taxon>Streptomycetaceae</taxon>
        <taxon>Streptomyces</taxon>
    </lineage>
</organism>
<dbReference type="PANTHER" id="PTHR44688:SF16">
    <property type="entry name" value="DNA-BINDING TRANSCRIPTIONAL ACTIVATOR DEVR_DOSR"/>
    <property type="match status" value="1"/>
</dbReference>
<dbReference type="SMART" id="SM00421">
    <property type="entry name" value="HTH_LUXR"/>
    <property type="match status" value="1"/>
</dbReference>
<dbReference type="PANTHER" id="PTHR44688">
    <property type="entry name" value="DNA-BINDING TRANSCRIPTIONAL ACTIVATOR DEVR_DOSR"/>
    <property type="match status" value="1"/>
</dbReference>
<evidence type="ECO:0000256" key="1">
    <source>
        <dbReference type="ARBA" id="ARBA00023015"/>
    </source>
</evidence>
<dbReference type="Proteomes" id="UP001108029">
    <property type="component" value="Unassembled WGS sequence"/>
</dbReference>
<dbReference type="Gene3D" id="1.10.10.10">
    <property type="entry name" value="Winged helix-like DNA-binding domain superfamily/Winged helix DNA-binding domain"/>
    <property type="match status" value="1"/>
</dbReference>
<evidence type="ECO:0000256" key="3">
    <source>
        <dbReference type="ARBA" id="ARBA00023163"/>
    </source>
</evidence>
<name>A0A9Q3Z3N9_9ACTN</name>
<dbReference type="InterPro" id="IPR000792">
    <property type="entry name" value="Tscrpt_reg_LuxR_C"/>
</dbReference>
<dbReference type="RefSeq" id="WP_232646021.1">
    <property type="nucleotide sequence ID" value="NZ_JAJSBI010000001.1"/>
</dbReference>
<dbReference type="InterPro" id="IPR036388">
    <property type="entry name" value="WH-like_DNA-bd_sf"/>
</dbReference>
<keyword evidence="2" id="KW-0238">DNA-binding</keyword>
<evidence type="ECO:0000256" key="4">
    <source>
        <dbReference type="SAM" id="MobiDB-lite"/>
    </source>
</evidence>
<dbReference type="EMBL" id="JAJSBI010000001">
    <property type="protein sequence ID" value="MCD9872128.1"/>
    <property type="molecule type" value="Genomic_DNA"/>
</dbReference>
<keyword evidence="3" id="KW-0804">Transcription</keyword>
<gene>
    <name evidence="6" type="ORF">LJ657_00185</name>
</gene>
<sequence length="111" mass="12319">MLTKNAEQYNCHNTPHEPGDPHCPCRLAFQPVETEPAVDELTDRERQVLVLLGGGLPNRLLARQLGIAERTVKAHVAHIIEKLGLRTRLEAAVVANLHHDLICPGRSSHSR</sequence>
<evidence type="ECO:0000313" key="6">
    <source>
        <dbReference type="EMBL" id="MCD9872128.1"/>
    </source>
</evidence>
<keyword evidence="7" id="KW-1185">Reference proteome</keyword>
<evidence type="ECO:0000256" key="2">
    <source>
        <dbReference type="ARBA" id="ARBA00023125"/>
    </source>
</evidence>
<feature type="region of interest" description="Disordered" evidence="4">
    <location>
        <begin position="1"/>
        <end position="20"/>
    </location>
</feature>
<dbReference type="CDD" id="cd06170">
    <property type="entry name" value="LuxR_C_like"/>
    <property type="match status" value="1"/>
</dbReference>
<comment type="caution">
    <text evidence="6">The sequence shown here is derived from an EMBL/GenBank/DDBJ whole genome shotgun (WGS) entry which is preliminary data.</text>
</comment>
<dbReference type="InterPro" id="IPR016032">
    <property type="entry name" value="Sig_transdc_resp-reg_C-effctor"/>
</dbReference>
<feature type="compositionally biased region" description="Polar residues" evidence="4">
    <location>
        <begin position="1"/>
        <end position="13"/>
    </location>
</feature>
<dbReference type="PRINTS" id="PR00038">
    <property type="entry name" value="HTHLUXR"/>
</dbReference>
<evidence type="ECO:0000313" key="7">
    <source>
        <dbReference type="Proteomes" id="UP001108029"/>
    </source>
</evidence>
<proteinExistence type="predicted"/>
<accession>A0A9Q3Z3N9</accession>
<dbReference type="PROSITE" id="PS50043">
    <property type="entry name" value="HTH_LUXR_2"/>
    <property type="match status" value="1"/>
</dbReference>
<dbReference type="AlphaFoldDB" id="A0A9Q3Z3N9"/>
<keyword evidence="1" id="KW-0805">Transcription regulation</keyword>
<dbReference type="Pfam" id="PF00196">
    <property type="entry name" value="GerE"/>
    <property type="match status" value="1"/>
</dbReference>
<dbReference type="GO" id="GO:0003677">
    <property type="term" value="F:DNA binding"/>
    <property type="evidence" value="ECO:0007669"/>
    <property type="project" value="UniProtKB-KW"/>
</dbReference>